<protein>
    <recommendedName>
        <fullName evidence="3">Homing endonuclease</fullName>
    </recommendedName>
</protein>
<sequence length="165" mass="19210">MRADNPLKLNDLRIEDLYWIAGFLEGEGTFCRCGGTIQISASQVQKEPVEKLYKLLGGFLAHIERKNVSPKWNNYWRWGAYGETAELCMKAIFSLMSTKRKNKISEVLSWYASRPGRNFAKSGRKTCRKSLHQWNDANTYVDSRGMKTCRLCREIAYQNRRLIFN</sequence>
<name>A0A6M3J0I0_9ZZZZ</name>
<gene>
    <name evidence="2" type="ORF">MM415A01356_0021</name>
    <name evidence="1" type="ORF">MM415B00724_0018</name>
</gene>
<proteinExistence type="predicted"/>
<dbReference type="SUPFAM" id="SSF55608">
    <property type="entry name" value="Homing endonucleases"/>
    <property type="match status" value="1"/>
</dbReference>
<evidence type="ECO:0000313" key="1">
    <source>
        <dbReference type="EMBL" id="QJA62815.1"/>
    </source>
</evidence>
<accession>A0A6M3J0I0</accession>
<evidence type="ECO:0008006" key="3">
    <source>
        <dbReference type="Google" id="ProtNLM"/>
    </source>
</evidence>
<dbReference type="EMBL" id="MT141482">
    <property type="protein sequence ID" value="QJA62815.1"/>
    <property type="molecule type" value="Genomic_DNA"/>
</dbReference>
<dbReference type="Gene3D" id="3.10.28.10">
    <property type="entry name" value="Homing endonucleases"/>
    <property type="match status" value="1"/>
</dbReference>
<dbReference type="AlphaFoldDB" id="A0A6M3J0I0"/>
<dbReference type="EMBL" id="MT142267">
    <property type="protein sequence ID" value="QJA77177.1"/>
    <property type="molecule type" value="Genomic_DNA"/>
</dbReference>
<dbReference type="InterPro" id="IPR027434">
    <property type="entry name" value="Homing_endonucl"/>
</dbReference>
<evidence type="ECO:0000313" key="2">
    <source>
        <dbReference type="EMBL" id="QJA77177.1"/>
    </source>
</evidence>
<reference evidence="1" key="1">
    <citation type="submission" date="2020-03" db="EMBL/GenBank/DDBJ databases">
        <title>The deep terrestrial virosphere.</title>
        <authorList>
            <person name="Holmfeldt K."/>
            <person name="Nilsson E."/>
            <person name="Simone D."/>
            <person name="Lopez-Fernandez M."/>
            <person name="Wu X."/>
            <person name="de Brujin I."/>
            <person name="Lundin D."/>
            <person name="Andersson A."/>
            <person name="Bertilsson S."/>
            <person name="Dopson M."/>
        </authorList>
    </citation>
    <scope>NUCLEOTIDE SEQUENCE</scope>
    <source>
        <strain evidence="2">MM415A01356</strain>
        <strain evidence="1">MM415B00724</strain>
    </source>
</reference>
<organism evidence="1">
    <name type="scientific">viral metagenome</name>
    <dbReference type="NCBI Taxonomy" id="1070528"/>
    <lineage>
        <taxon>unclassified sequences</taxon>
        <taxon>metagenomes</taxon>
        <taxon>organismal metagenomes</taxon>
    </lineage>
</organism>